<protein>
    <recommendedName>
        <fullName evidence="4">Auto-transporter adhesin head GIN domain-containing protein</fullName>
    </recommendedName>
</protein>
<feature type="chain" id="PRO_5003312215" description="Auto-transporter adhesin head GIN domain-containing protein" evidence="1">
    <location>
        <begin position="29"/>
        <end position="191"/>
    </location>
</feature>
<evidence type="ECO:0008006" key="4">
    <source>
        <dbReference type="Google" id="ProtNLM"/>
    </source>
</evidence>
<evidence type="ECO:0000256" key="1">
    <source>
        <dbReference type="SAM" id="SignalP"/>
    </source>
</evidence>
<evidence type="ECO:0000313" key="3">
    <source>
        <dbReference type="Proteomes" id="UP000008461"/>
    </source>
</evidence>
<proteinExistence type="predicted"/>
<evidence type="ECO:0000313" key="2">
    <source>
        <dbReference type="EMBL" id="AEE50290.1"/>
    </source>
</evidence>
<gene>
    <name evidence="2" type="ordered locus">Halhy_2416</name>
</gene>
<name>F4KWE0_HALH1</name>
<reference key="2">
    <citation type="submission" date="2011-04" db="EMBL/GenBank/DDBJ databases">
        <title>Complete sequence of chromosome of Haliscomenobacter hydrossis DSM 1100.</title>
        <authorList>
            <consortium name="US DOE Joint Genome Institute (JGI-PGF)"/>
            <person name="Lucas S."/>
            <person name="Han J."/>
            <person name="Lapidus A."/>
            <person name="Bruce D."/>
            <person name="Goodwin L."/>
            <person name="Pitluck S."/>
            <person name="Peters L."/>
            <person name="Kyrpides N."/>
            <person name="Mavromatis K."/>
            <person name="Ivanova N."/>
            <person name="Ovchinnikova G."/>
            <person name="Pagani I."/>
            <person name="Daligault H."/>
            <person name="Detter J.C."/>
            <person name="Han C."/>
            <person name="Land M."/>
            <person name="Hauser L."/>
            <person name="Markowitz V."/>
            <person name="Cheng J.-F."/>
            <person name="Hugenholtz P."/>
            <person name="Woyke T."/>
            <person name="Wu D."/>
            <person name="Verbarg S."/>
            <person name="Frueling A."/>
            <person name="Brambilla E."/>
            <person name="Klenk H.-P."/>
            <person name="Eisen J.A."/>
        </authorList>
    </citation>
    <scope>NUCLEOTIDE SEQUENCE</scope>
    <source>
        <strain>DSM 1100</strain>
    </source>
</reference>
<dbReference type="KEGG" id="hhy:Halhy_2416"/>
<accession>F4KWE0</accession>
<dbReference type="STRING" id="760192.Halhy_2416"/>
<keyword evidence="1" id="KW-0732">Signal</keyword>
<organism evidence="2 3">
    <name type="scientific">Haliscomenobacter hydrossis (strain ATCC 27775 / DSM 1100 / LMG 10767 / O)</name>
    <dbReference type="NCBI Taxonomy" id="760192"/>
    <lineage>
        <taxon>Bacteria</taxon>
        <taxon>Pseudomonadati</taxon>
        <taxon>Bacteroidota</taxon>
        <taxon>Saprospiria</taxon>
        <taxon>Saprospirales</taxon>
        <taxon>Haliscomenobacteraceae</taxon>
        <taxon>Haliscomenobacter</taxon>
    </lineage>
</organism>
<feature type="signal peptide" evidence="1">
    <location>
        <begin position="1"/>
        <end position="28"/>
    </location>
</feature>
<sequence>MRNSFKTLIPKLSIVLLLLSGTFSFVHAQGVDTAQASILLKGDLQNLLVNKLSGKLGSITVSDKFTLTNASLQIASRRITAKIGTVDQITIKITEAGKTHLISVLQGADGKLSELRSGQLVAISGSNPLTCITQLFGSASSCGTCKTKIVNCITQNSGFLARARSIARSFDGSCISCGISLITVYNCLKGN</sequence>
<reference evidence="2 3" key="1">
    <citation type="journal article" date="2011" name="Stand. Genomic Sci.">
        <title>Complete genome sequence of Haliscomenobacter hydrossis type strain (O).</title>
        <authorList>
            <consortium name="US DOE Joint Genome Institute (JGI-PGF)"/>
            <person name="Daligault H."/>
            <person name="Lapidus A."/>
            <person name="Zeytun A."/>
            <person name="Nolan M."/>
            <person name="Lucas S."/>
            <person name="Del Rio T.G."/>
            <person name="Tice H."/>
            <person name="Cheng J.F."/>
            <person name="Tapia R."/>
            <person name="Han C."/>
            <person name="Goodwin L."/>
            <person name="Pitluck S."/>
            <person name="Liolios K."/>
            <person name="Pagani I."/>
            <person name="Ivanova N."/>
            <person name="Huntemann M."/>
            <person name="Mavromatis K."/>
            <person name="Mikhailova N."/>
            <person name="Pati A."/>
            <person name="Chen A."/>
            <person name="Palaniappan K."/>
            <person name="Land M."/>
            <person name="Hauser L."/>
            <person name="Brambilla E.M."/>
            <person name="Rohde M."/>
            <person name="Verbarg S."/>
            <person name="Goker M."/>
            <person name="Bristow J."/>
            <person name="Eisen J.A."/>
            <person name="Markowitz V."/>
            <person name="Hugenholtz P."/>
            <person name="Kyrpides N.C."/>
            <person name="Klenk H.P."/>
            <person name="Woyke T."/>
        </authorList>
    </citation>
    <scope>NUCLEOTIDE SEQUENCE [LARGE SCALE GENOMIC DNA]</scope>
    <source>
        <strain evidence="3">ATCC 27775 / DSM 1100 / LMG 10767 / O</strain>
    </source>
</reference>
<dbReference type="AlphaFoldDB" id="F4KWE0"/>
<dbReference type="Proteomes" id="UP000008461">
    <property type="component" value="Chromosome"/>
</dbReference>
<keyword evidence="3" id="KW-1185">Reference proteome</keyword>
<dbReference type="HOGENOM" id="CLU_1419707_0_0_10"/>
<dbReference type="RefSeq" id="WP_013764839.1">
    <property type="nucleotide sequence ID" value="NC_015510.1"/>
</dbReference>
<dbReference type="EMBL" id="CP002691">
    <property type="protein sequence ID" value="AEE50290.1"/>
    <property type="molecule type" value="Genomic_DNA"/>
</dbReference>